<name>A0A3G1ZKS7_BPPHH</name>
<reference evidence="1 2" key="1">
    <citation type="journal article" date="2018" name="Genes (Basel)">
        <title>Complete Genome Sequence of the Model Halovirus PhiH1 (PhiH1).</title>
        <authorList>
            <person name="Dyall-Smith M."/>
            <person name="Pfeifer F."/>
            <person name="Witte A."/>
            <person name="Oesterhelt D."/>
            <person name="Pfeiffer F."/>
        </authorList>
    </citation>
    <scope>NUCLEOTIDE SEQUENCE [LARGE SCALE GENOMIC DNA]</scope>
    <source>
        <strain evidence="1">Variant phiH1</strain>
    </source>
</reference>
<dbReference type="EMBL" id="MK002701">
    <property type="protein sequence ID" value="AYM00281.1"/>
    <property type="molecule type" value="Genomic_DNA"/>
</dbReference>
<evidence type="ECO:0000313" key="1">
    <source>
        <dbReference type="EMBL" id="AYM00281.1"/>
    </source>
</evidence>
<keyword evidence="2" id="KW-1185">Reference proteome</keyword>
<proteinExistence type="predicted"/>
<sequence length="93" mass="10155">MIGIFYDNGNGVPRMTGYAREGYQTTDENETLKETTEAALATIFQEAKDAGETLDGVDASIDAAVDDPLSFDDFLVLEGEEISFDTTYTRGDK</sequence>
<organismHost>
    <name type="scientific">Halobacterium salinarum</name>
    <name type="common">Halobacterium halobium</name>
    <dbReference type="NCBI Taxonomy" id="2242"/>
</organismHost>
<accession>A0A3G1ZKS7</accession>
<dbReference type="Proteomes" id="UP000277198">
    <property type="component" value="Segment"/>
</dbReference>
<protein>
    <submittedName>
        <fullName evidence="1">Uncharacterized protein</fullName>
    </submittedName>
</protein>
<organism evidence="1 2">
    <name type="scientific">Halobacterium phage phiH</name>
    <name type="common">Bacteriophage phi-H</name>
    <dbReference type="NCBI Taxonomy" id="169684"/>
    <lineage>
        <taxon>Viruses</taxon>
        <taxon>Duplodnaviria</taxon>
        <taxon>Heunggongvirae</taxon>
        <taxon>Uroviricota</taxon>
        <taxon>Caudoviricetes</taxon>
        <taxon>Vertoviridae</taxon>
        <taxon>Myohalovirus</taxon>
        <taxon>Myohalovirus spontanei</taxon>
        <taxon>Myohalovirus phiH</taxon>
    </lineage>
</organism>
<evidence type="ECO:0000313" key="2">
    <source>
        <dbReference type="Proteomes" id="UP000277198"/>
    </source>
</evidence>
<gene>
    <name evidence="1" type="ORF">PhiH1_170</name>
</gene>